<protein>
    <submittedName>
        <fullName evidence="2">DNA-binding protein</fullName>
    </submittedName>
</protein>
<dbReference type="Pfam" id="PF21716">
    <property type="entry name" value="dnstrm_HI1420"/>
    <property type="match status" value="1"/>
</dbReference>
<dbReference type="PANTHER" id="PTHR40275:SF1">
    <property type="entry name" value="SSL7038 PROTEIN"/>
    <property type="match status" value="1"/>
</dbReference>
<reference evidence="1" key="2">
    <citation type="journal article" date="2020" name="mSystems">
        <title>Genome- and Community-Level Interaction Insights into Carbon Utilization and Element Cycling Functions of Hydrothermarchaeota in Hydrothermal Sediment.</title>
        <authorList>
            <person name="Zhou Z."/>
            <person name="Liu Y."/>
            <person name="Xu W."/>
            <person name="Pan J."/>
            <person name="Luo Z.H."/>
            <person name="Li M."/>
        </authorList>
    </citation>
    <scope>NUCLEOTIDE SEQUENCE [LARGE SCALE GENOMIC DNA]</scope>
    <source>
        <strain evidence="1">SpSt-200</strain>
    </source>
</reference>
<dbReference type="PANTHER" id="PTHR40275">
    <property type="entry name" value="SSL7038 PROTEIN"/>
    <property type="match status" value="1"/>
</dbReference>
<evidence type="ECO:0000313" key="3">
    <source>
        <dbReference type="Proteomes" id="UP000095143"/>
    </source>
</evidence>
<dbReference type="GO" id="GO:0003677">
    <property type="term" value="F:DNA binding"/>
    <property type="evidence" value="ECO:0007669"/>
    <property type="project" value="UniProtKB-KW"/>
</dbReference>
<dbReference type="OrthoDB" id="9798416at2"/>
<dbReference type="InterPro" id="IPR014057">
    <property type="entry name" value="HI1420"/>
</dbReference>
<evidence type="ECO:0000313" key="2">
    <source>
        <dbReference type="EMBL" id="OCX15715.1"/>
    </source>
</evidence>
<proteinExistence type="predicted"/>
<dbReference type="EMBL" id="DSIN01000023">
    <property type="protein sequence ID" value="HEF26774.1"/>
    <property type="molecule type" value="Genomic_DNA"/>
</dbReference>
<sequence length="100" mass="10789">MTSSRDHDETVIAMIRDDPAFAAEYLRIAFEELDEEGGDAGFLAALRHVVEARGGIAFIAEKAGIPHESLRRALSPKGNPTLKTMRQVVHATGLTFAAIA</sequence>
<evidence type="ECO:0000313" key="1">
    <source>
        <dbReference type="EMBL" id="HEF26774.1"/>
    </source>
</evidence>
<name>A0A1C2DM48_9PSED</name>
<gene>
    <name evidence="2" type="ORF">BBI10_18475</name>
    <name evidence="1" type="ORF">ENP23_13480</name>
</gene>
<dbReference type="EMBL" id="MDEN01000066">
    <property type="protein sequence ID" value="OCX15715.1"/>
    <property type="molecule type" value="Genomic_DNA"/>
</dbReference>
<keyword evidence="2" id="KW-0238">DNA-binding</keyword>
<comment type="caution">
    <text evidence="2">The sequence shown here is derived from an EMBL/GenBank/DDBJ whole genome shotgun (WGS) entry which is preliminary data.</text>
</comment>
<organism evidence="2 3">
    <name type="scientific">Pseudomonas graminis</name>
    <dbReference type="NCBI Taxonomy" id="158627"/>
    <lineage>
        <taxon>Bacteria</taxon>
        <taxon>Pseudomonadati</taxon>
        <taxon>Pseudomonadota</taxon>
        <taxon>Gammaproteobacteria</taxon>
        <taxon>Pseudomonadales</taxon>
        <taxon>Pseudomonadaceae</taxon>
        <taxon>Pseudomonas</taxon>
    </lineage>
</organism>
<accession>A0A1C2DM48</accession>
<dbReference type="Proteomes" id="UP000095143">
    <property type="component" value="Unassembled WGS sequence"/>
</dbReference>
<reference evidence="2 3" key="1">
    <citation type="submission" date="2016-08" db="EMBL/GenBank/DDBJ databases">
        <title>Whole genome sequence of Pseudomonas graminis strain UASWS1507, a potential biological control agent for agriculture.</title>
        <authorList>
            <person name="Crovadore J."/>
            <person name="Calmin G."/>
            <person name="Chablais R."/>
            <person name="Cochard B."/>
            <person name="Lefort F."/>
        </authorList>
    </citation>
    <scope>NUCLEOTIDE SEQUENCE [LARGE SCALE GENOMIC DNA]</scope>
    <source>
        <strain evidence="2 3">UASWS1507</strain>
    </source>
</reference>
<dbReference type="RefSeq" id="WP_065990926.1">
    <property type="nucleotide sequence ID" value="NZ_FOHW01000016.1"/>
</dbReference>
<dbReference type="AlphaFoldDB" id="A0A1C2DM48"/>